<dbReference type="PANTHER" id="PTHR46190">
    <property type="entry name" value="SI:CH211-201H21.5-RELATED"/>
    <property type="match status" value="1"/>
</dbReference>
<dbReference type="InterPro" id="IPR036452">
    <property type="entry name" value="Ribo_hydro-like"/>
</dbReference>
<sequence length="380" mass="41736">MYKSNVIDSTRVKSDKLVIDTDAGADDAMAILLLLSARANNDTNFDIVAITCTYGNTNLKNVEKNVLKTLTIANESKIPVYSGAYKPLTHNHTSDNFFGNDGFGDFEFNQKIIGNIDRSKHAAVALIDLAYKYPGELSILVIGPTTNIALAISLDPKFVHKIKRFYVMGGSVIGIGNSSPGVEFNFGSDAESNFIFFNSTRGEVSLLLPWETNLSINISSSWRKNVLGGINSKFLKFLNKAESKTKESPTWEPCDSLIAAAILCPNLIKKSIVTNITPIMEGEARGGILIDYSERSHKPNNVEIIQDVHVEEFQKILQDACLRNRTQNFRAHQCAAAALAISRSNSTIPHRGENNTSGIMNQCNDSPILAPIFHERPTAI</sequence>
<name>A0A6G0TT09_APHGL</name>
<evidence type="ECO:0000259" key="2">
    <source>
        <dbReference type="Pfam" id="PF01156"/>
    </source>
</evidence>
<comment type="similarity">
    <text evidence="1">Belongs to the IUNH family.</text>
</comment>
<reference evidence="3 4" key="1">
    <citation type="submission" date="2019-08" db="EMBL/GenBank/DDBJ databases">
        <title>The genome of the soybean aphid Biotype 1, its phylome, world population structure and adaptation to the North American continent.</title>
        <authorList>
            <person name="Giordano R."/>
            <person name="Donthu R.K."/>
            <person name="Hernandez A.G."/>
            <person name="Wright C.L."/>
            <person name="Zimin A.V."/>
        </authorList>
    </citation>
    <scope>NUCLEOTIDE SEQUENCE [LARGE SCALE GENOMIC DNA]</scope>
    <source>
        <tissue evidence="3">Whole aphids</tissue>
    </source>
</reference>
<evidence type="ECO:0000313" key="4">
    <source>
        <dbReference type="Proteomes" id="UP000475862"/>
    </source>
</evidence>
<dbReference type="EMBL" id="VYZN01000017">
    <property type="protein sequence ID" value="KAE9537890.1"/>
    <property type="molecule type" value="Genomic_DNA"/>
</dbReference>
<proteinExistence type="inferred from homology"/>
<feature type="domain" description="Inosine/uridine-preferring nucleoside hydrolase" evidence="2">
    <location>
        <begin position="17"/>
        <end position="314"/>
    </location>
</feature>
<protein>
    <recommendedName>
        <fullName evidence="2">Inosine/uridine-preferring nucleoside hydrolase domain-containing protein</fullName>
    </recommendedName>
</protein>
<evidence type="ECO:0000313" key="3">
    <source>
        <dbReference type="EMBL" id="KAE9537890.1"/>
    </source>
</evidence>
<dbReference type="InterPro" id="IPR052775">
    <property type="entry name" value="IUN_hydrolase"/>
</dbReference>
<dbReference type="GO" id="GO:0016799">
    <property type="term" value="F:hydrolase activity, hydrolyzing N-glycosyl compounds"/>
    <property type="evidence" value="ECO:0007669"/>
    <property type="project" value="InterPro"/>
</dbReference>
<dbReference type="Gene3D" id="3.90.245.10">
    <property type="entry name" value="Ribonucleoside hydrolase-like"/>
    <property type="match status" value="1"/>
</dbReference>
<dbReference type="SUPFAM" id="SSF53590">
    <property type="entry name" value="Nucleoside hydrolase"/>
    <property type="match status" value="1"/>
</dbReference>
<dbReference type="OrthoDB" id="432381at2759"/>
<keyword evidence="4" id="KW-1185">Reference proteome</keyword>
<gene>
    <name evidence="3" type="ORF">AGLY_005862</name>
</gene>
<accession>A0A6G0TT09</accession>
<dbReference type="Pfam" id="PF01156">
    <property type="entry name" value="IU_nuc_hydro"/>
    <property type="match status" value="1"/>
</dbReference>
<dbReference type="Proteomes" id="UP000475862">
    <property type="component" value="Unassembled WGS sequence"/>
</dbReference>
<comment type="caution">
    <text evidence="3">The sequence shown here is derived from an EMBL/GenBank/DDBJ whole genome shotgun (WGS) entry which is preliminary data.</text>
</comment>
<dbReference type="InterPro" id="IPR001910">
    <property type="entry name" value="Inosine/uridine_hydrolase_dom"/>
</dbReference>
<evidence type="ECO:0000256" key="1">
    <source>
        <dbReference type="ARBA" id="ARBA00009176"/>
    </source>
</evidence>
<dbReference type="AlphaFoldDB" id="A0A6G0TT09"/>
<dbReference type="PANTHER" id="PTHR46190:SF1">
    <property type="entry name" value="SI:CH211-201H21.5"/>
    <property type="match status" value="1"/>
</dbReference>
<organism evidence="3 4">
    <name type="scientific">Aphis glycines</name>
    <name type="common">Soybean aphid</name>
    <dbReference type="NCBI Taxonomy" id="307491"/>
    <lineage>
        <taxon>Eukaryota</taxon>
        <taxon>Metazoa</taxon>
        <taxon>Ecdysozoa</taxon>
        <taxon>Arthropoda</taxon>
        <taxon>Hexapoda</taxon>
        <taxon>Insecta</taxon>
        <taxon>Pterygota</taxon>
        <taxon>Neoptera</taxon>
        <taxon>Paraneoptera</taxon>
        <taxon>Hemiptera</taxon>
        <taxon>Sternorrhyncha</taxon>
        <taxon>Aphidomorpha</taxon>
        <taxon>Aphidoidea</taxon>
        <taxon>Aphididae</taxon>
        <taxon>Aphidini</taxon>
        <taxon>Aphis</taxon>
        <taxon>Aphis</taxon>
    </lineage>
</organism>